<evidence type="ECO:0000313" key="19">
    <source>
        <dbReference type="EMBL" id="SSX32328.1"/>
    </source>
</evidence>
<evidence type="ECO:0000256" key="6">
    <source>
        <dbReference type="ARBA" id="ARBA00022660"/>
    </source>
</evidence>
<keyword evidence="6" id="KW-0679">Respiratory chain</keyword>
<proteinExistence type="inferred from homology"/>
<evidence type="ECO:0000256" key="12">
    <source>
        <dbReference type="ARBA" id="ARBA00023128"/>
    </source>
</evidence>
<evidence type="ECO:0000256" key="17">
    <source>
        <dbReference type="SAM" id="Phobius"/>
    </source>
</evidence>
<evidence type="ECO:0000256" key="7">
    <source>
        <dbReference type="ARBA" id="ARBA00022692"/>
    </source>
</evidence>
<comment type="subunit">
    <text evidence="16">Complex I is composed of 45 different subunits. Interacts with BCAP31.</text>
</comment>
<dbReference type="EMBL" id="UFQT01001990">
    <property type="protein sequence ID" value="SSX32328.1"/>
    <property type="molecule type" value="Genomic_DNA"/>
</dbReference>
<keyword evidence="10" id="KW-0249">Electron transport</keyword>
<accession>A0A336L4P8</accession>
<sequence length="151" mass="17309">MANALRVTRNLSCWRSALISVSKNTRFISTTPKKQDTIVADNAPKTVEDFRDVSKQKNWVSFGFDTKDKEYDRNAMHATAFFTITVCLIFGGFIWAYAPDPLMRDWAQREAFLELRRREAAGLDPISRDFIDPAKIELPSDEELGDMEIII</sequence>
<feature type="transmembrane region" description="Helical" evidence="17">
    <location>
        <begin position="78"/>
        <end position="98"/>
    </location>
</feature>
<evidence type="ECO:0000256" key="15">
    <source>
        <dbReference type="ARBA" id="ARBA00031387"/>
    </source>
</evidence>
<dbReference type="GO" id="GO:0005743">
    <property type="term" value="C:mitochondrial inner membrane"/>
    <property type="evidence" value="ECO:0007669"/>
    <property type="project" value="UniProtKB-SubCell"/>
</dbReference>
<dbReference type="InterPro" id="IPR019329">
    <property type="entry name" value="NADH_UbQ_OxRdtase_ESSS_su"/>
</dbReference>
<evidence type="ECO:0000313" key="18">
    <source>
        <dbReference type="EMBL" id="SSX12886.1"/>
    </source>
</evidence>
<evidence type="ECO:0000256" key="9">
    <source>
        <dbReference type="ARBA" id="ARBA00022946"/>
    </source>
</evidence>
<keyword evidence="8" id="KW-0999">Mitochondrion inner membrane</keyword>
<evidence type="ECO:0000256" key="2">
    <source>
        <dbReference type="ARBA" id="ARBA00004434"/>
    </source>
</evidence>
<name>A0A336L4P8_CULSO</name>
<comment type="function">
    <text evidence="1">Accessory subunit of the mitochondrial membrane respiratory chain NADH dehydrogenase (Complex I), that is believed not to be involved in catalysis. Complex I functions in the transfer of electrons from NADH to the respiratory chain. The immediate electron acceptor for the enzyme is believed to be ubiquinone.</text>
</comment>
<evidence type="ECO:0000256" key="1">
    <source>
        <dbReference type="ARBA" id="ARBA00003195"/>
    </source>
</evidence>
<gene>
    <name evidence="18" type="primary">CSON004860</name>
</gene>
<evidence type="ECO:0000256" key="16">
    <source>
        <dbReference type="ARBA" id="ARBA00046528"/>
    </source>
</evidence>
<dbReference type="VEuPathDB" id="VectorBase:CSON004860"/>
<keyword evidence="5" id="KW-0813">Transport</keyword>
<dbReference type="Pfam" id="PF10183">
    <property type="entry name" value="ESSS"/>
    <property type="match status" value="1"/>
</dbReference>
<dbReference type="AlphaFoldDB" id="A0A336L4P8"/>
<dbReference type="PANTHER" id="PTHR13327">
    <property type="entry name" value="NADH-UBIQUINONE OXIDOREDUCTASE ESSS SUBUNIT, MITOCHONDRIAL PRECURSOR"/>
    <property type="match status" value="1"/>
</dbReference>
<evidence type="ECO:0000256" key="11">
    <source>
        <dbReference type="ARBA" id="ARBA00022989"/>
    </source>
</evidence>
<dbReference type="EMBL" id="UFQS01001990">
    <property type="protein sequence ID" value="SSX12886.1"/>
    <property type="molecule type" value="Genomic_DNA"/>
</dbReference>
<keyword evidence="9" id="KW-0809">Transit peptide</keyword>
<evidence type="ECO:0000256" key="3">
    <source>
        <dbReference type="ARBA" id="ARBA00008915"/>
    </source>
</evidence>
<reference evidence="18" key="1">
    <citation type="submission" date="2018-04" db="EMBL/GenBank/DDBJ databases">
        <authorList>
            <person name="Go L.Y."/>
            <person name="Mitchell J.A."/>
        </authorList>
    </citation>
    <scope>NUCLEOTIDE SEQUENCE</scope>
    <source>
        <tissue evidence="18">Whole organism</tissue>
    </source>
</reference>
<evidence type="ECO:0000256" key="13">
    <source>
        <dbReference type="ARBA" id="ARBA00023136"/>
    </source>
</evidence>
<comment type="similarity">
    <text evidence="3">Belongs to the complex I NDUFB11 subunit family.</text>
</comment>
<keyword evidence="7 17" id="KW-0812">Transmembrane</keyword>
<dbReference type="PANTHER" id="PTHR13327:SF0">
    <property type="entry name" value="NADH DEHYDROGENASE [UBIQUINONE] 1 BETA SUBCOMPLEX SUBUNIT 11, MITOCHONDRIAL"/>
    <property type="match status" value="1"/>
</dbReference>
<dbReference type="OMA" id="DTKPRYW"/>
<keyword evidence="13 17" id="KW-0472">Membrane</keyword>
<keyword evidence="12" id="KW-0496">Mitochondrion</keyword>
<evidence type="ECO:0000256" key="4">
    <source>
        <dbReference type="ARBA" id="ARBA00018632"/>
    </source>
</evidence>
<comment type="subcellular location">
    <subcellularLocation>
        <location evidence="2">Mitochondrion inner membrane</location>
        <topology evidence="2">Single-pass membrane protein</topology>
    </subcellularLocation>
</comment>
<keyword evidence="11 17" id="KW-1133">Transmembrane helix</keyword>
<evidence type="ECO:0000256" key="14">
    <source>
        <dbReference type="ARBA" id="ARBA00030753"/>
    </source>
</evidence>
<reference evidence="19" key="2">
    <citation type="submission" date="2018-07" db="EMBL/GenBank/DDBJ databases">
        <authorList>
            <person name="Quirk P.G."/>
            <person name="Krulwich T.A."/>
        </authorList>
    </citation>
    <scope>NUCLEOTIDE SEQUENCE</scope>
</reference>
<evidence type="ECO:0000256" key="8">
    <source>
        <dbReference type="ARBA" id="ARBA00022792"/>
    </source>
</evidence>
<evidence type="ECO:0000256" key="5">
    <source>
        <dbReference type="ARBA" id="ARBA00022448"/>
    </source>
</evidence>
<evidence type="ECO:0000256" key="10">
    <source>
        <dbReference type="ARBA" id="ARBA00022982"/>
    </source>
</evidence>
<organism evidence="18">
    <name type="scientific">Culicoides sonorensis</name>
    <name type="common">Biting midge</name>
    <dbReference type="NCBI Taxonomy" id="179676"/>
    <lineage>
        <taxon>Eukaryota</taxon>
        <taxon>Metazoa</taxon>
        <taxon>Ecdysozoa</taxon>
        <taxon>Arthropoda</taxon>
        <taxon>Hexapoda</taxon>
        <taxon>Insecta</taxon>
        <taxon>Pterygota</taxon>
        <taxon>Neoptera</taxon>
        <taxon>Endopterygota</taxon>
        <taxon>Diptera</taxon>
        <taxon>Nematocera</taxon>
        <taxon>Chironomoidea</taxon>
        <taxon>Ceratopogonidae</taxon>
        <taxon>Ceratopogoninae</taxon>
        <taxon>Culicoides</taxon>
        <taxon>Monoculicoides</taxon>
    </lineage>
</organism>
<protein>
    <recommendedName>
        <fullName evidence="4">NADH dehydrogenase [ubiquinone] 1 beta subcomplex subunit 11, mitochondrial</fullName>
    </recommendedName>
    <alternativeName>
        <fullName evidence="15">Complex I-ESSS</fullName>
    </alternativeName>
    <alternativeName>
        <fullName evidence="14">NADH-ubiquinone oxidoreductase ESSS subunit</fullName>
    </alternativeName>
</protein>